<dbReference type="NCBIfam" id="TIGR01536">
    <property type="entry name" value="asn_synth_AEB"/>
    <property type="match status" value="1"/>
</dbReference>
<evidence type="ECO:0000259" key="9">
    <source>
        <dbReference type="PROSITE" id="PS51278"/>
    </source>
</evidence>
<comment type="pathway">
    <text evidence="1">Amino-acid biosynthesis; L-asparagine biosynthesis; L-asparagine from L-aspartate (L-Gln route): step 1/1.</text>
</comment>
<evidence type="ECO:0000256" key="3">
    <source>
        <dbReference type="ARBA" id="ARBA00012737"/>
    </source>
</evidence>
<dbReference type="EMBL" id="RBKT01000001">
    <property type="protein sequence ID" value="RKR91078.1"/>
    <property type="molecule type" value="Genomic_DNA"/>
</dbReference>
<dbReference type="SUPFAM" id="SSF52402">
    <property type="entry name" value="Adenine nucleotide alpha hydrolases-like"/>
    <property type="match status" value="1"/>
</dbReference>
<feature type="domain" description="Glutamine amidotransferase type-2" evidence="9">
    <location>
        <begin position="2"/>
        <end position="218"/>
    </location>
</feature>
<evidence type="ECO:0000256" key="7">
    <source>
        <dbReference type="ARBA" id="ARBA00022962"/>
    </source>
</evidence>
<comment type="caution">
    <text evidence="10">The sequence shown here is derived from an EMBL/GenBank/DDBJ whole genome shotgun (WGS) entry which is preliminary data.</text>
</comment>
<dbReference type="GO" id="GO:0006529">
    <property type="term" value="P:asparagine biosynthetic process"/>
    <property type="evidence" value="ECO:0007669"/>
    <property type="project" value="UniProtKB-KW"/>
</dbReference>
<reference evidence="10 11" key="1">
    <citation type="submission" date="2018-10" db="EMBL/GenBank/DDBJ databases">
        <title>Sequencing the genomes of 1000 actinobacteria strains.</title>
        <authorList>
            <person name="Klenk H.-P."/>
        </authorList>
    </citation>
    <scope>NUCLEOTIDE SEQUENCE [LARGE SCALE GENOMIC DNA]</scope>
    <source>
        <strain evidence="10 11">DSM 45175</strain>
    </source>
</reference>
<evidence type="ECO:0000256" key="6">
    <source>
        <dbReference type="ARBA" id="ARBA00022888"/>
    </source>
</evidence>
<proteinExistence type="inferred from homology"/>
<dbReference type="Proteomes" id="UP000277671">
    <property type="component" value="Unassembled WGS sequence"/>
</dbReference>
<accession>A0A495JRC4</accession>
<dbReference type="GO" id="GO:0004066">
    <property type="term" value="F:asparagine synthase (glutamine-hydrolyzing) activity"/>
    <property type="evidence" value="ECO:0007669"/>
    <property type="project" value="UniProtKB-EC"/>
</dbReference>
<sequence length="741" mass="81441">MCGLAGIAKTDGTPLTEDADDLLHRMAHAVAHRGPDEQELLRTGPVGLAFTRLSLVDPVAGSQPLWSPDEQVVLIANGEIYNHRELAAGLPGVRFKTGSDCEVLVHLYQRDGLRFLDNVRGMFAIVLWDRARDLLIFARDRFGVKPLFYHRNRERVVFGSEMKALFQDRTCPRELDWAGALADPALHGAPFFVDGPPNTWFRGIELVPAGSIVSISLRDGTSSSHQYWTFPSFTENTDMSEAEFIAAYREVFTASVRETEVSDVELGLFLSGGIDSVAVAALSTVRPRTFTAMNGSTIANGDAEYGHRAAAALGLENHQVVFATDEVPTAEQWKQLVWLLETPQCGPEIYYKRELYRYVKGTFPEIKGMLLGGGSDEFNGGYSVSMAGEGSWEDFQANLRHISLRSYGAGRPGLSAWWEQSDLSLVRGDVLLDGATAVDPYEHFFRWKYRDVQQYNCWHEDRTAAGSGIESRVPFLDHRLIELVAHVPRAMRERLTWNKRILREAMRPVVPAEFVERPKVAFFYGDGVRHTQLAFTRMLAGGGDALLEEALSGPGARMFVDIDNARATLRRLEADPGNGHVEFLLRVVNLGLLEQMAACPPSAPVDAAAAAIPVRLPVTDWAADTPRIDAEVLRRVDIDLTTVLAVADPVLLLTSPHDPQTCFVTVNGSIEYVVDAEDAPDWCRLLLAVDGTRTVASLLDEIGCGVDAVRDPLTEALELGVLTVVKEPTSNRDAASSAAAS</sequence>
<dbReference type="Pfam" id="PF00733">
    <property type="entry name" value="Asn_synthase"/>
    <property type="match status" value="1"/>
</dbReference>
<evidence type="ECO:0000313" key="11">
    <source>
        <dbReference type="Proteomes" id="UP000277671"/>
    </source>
</evidence>
<dbReference type="EC" id="6.3.5.4" evidence="3"/>
<evidence type="ECO:0000256" key="4">
    <source>
        <dbReference type="ARBA" id="ARBA00022741"/>
    </source>
</evidence>
<dbReference type="OrthoDB" id="9763290at2"/>
<keyword evidence="4" id="KW-0547">Nucleotide-binding</keyword>
<comment type="similarity">
    <text evidence="2">Belongs to the asparagine synthetase family.</text>
</comment>
<dbReference type="Gene3D" id="3.40.50.620">
    <property type="entry name" value="HUPs"/>
    <property type="match status" value="1"/>
</dbReference>
<gene>
    <name evidence="10" type="ORF">BDK92_5466</name>
</gene>
<organism evidence="10 11">
    <name type="scientific">Micromonospora pisi</name>
    <dbReference type="NCBI Taxonomy" id="589240"/>
    <lineage>
        <taxon>Bacteria</taxon>
        <taxon>Bacillati</taxon>
        <taxon>Actinomycetota</taxon>
        <taxon>Actinomycetes</taxon>
        <taxon>Micromonosporales</taxon>
        <taxon>Micromonosporaceae</taxon>
        <taxon>Micromonospora</taxon>
    </lineage>
</organism>
<name>A0A495JRC4_9ACTN</name>
<protein>
    <recommendedName>
        <fullName evidence="3">asparagine synthase (glutamine-hydrolyzing)</fullName>
        <ecNumber evidence="3">6.3.5.4</ecNumber>
    </recommendedName>
</protein>
<dbReference type="PANTHER" id="PTHR43284:SF1">
    <property type="entry name" value="ASPARAGINE SYNTHETASE"/>
    <property type="match status" value="1"/>
</dbReference>
<dbReference type="InterPro" id="IPR017932">
    <property type="entry name" value="GATase_2_dom"/>
</dbReference>
<dbReference type="InterPro" id="IPR029055">
    <property type="entry name" value="Ntn_hydrolases_N"/>
</dbReference>
<dbReference type="Gene3D" id="3.60.20.10">
    <property type="entry name" value="Glutamine Phosphoribosylpyrophosphate, subunit 1, domain 1"/>
    <property type="match status" value="1"/>
</dbReference>
<keyword evidence="5" id="KW-0067">ATP-binding</keyword>
<evidence type="ECO:0000256" key="1">
    <source>
        <dbReference type="ARBA" id="ARBA00005187"/>
    </source>
</evidence>
<dbReference type="PROSITE" id="PS51278">
    <property type="entry name" value="GATASE_TYPE_2"/>
    <property type="match status" value="1"/>
</dbReference>
<keyword evidence="11" id="KW-1185">Reference proteome</keyword>
<dbReference type="GO" id="GO:0005524">
    <property type="term" value="F:ATP binding"/>
    <property type="evidence" value="ECO:0007669"/>
    <property type="project" value="UniProtKB-KW"/>
</dbReference>
<dbReference type="RefSeq" id="WP_121159236.1">
    <property type="nucleotide sequence ID" value="NZ_RBKT01000001.1"/>
</dbReference>
<dbReference type="AlphaFoldDB" id="A0A495JRC4"/>
<dbReference type="GO" id="GO:0005829">
    <property type="term" value="C:cytosol"/>
    <property type="evidence" value="ECO:0007669"/>
    <property type="project" value="TreeGrafter"/>
</dbReference>
<dbReference type="CDD" id="cd00712">
    <property type="entry name" value="AsnB"/>
    <property type="match status" value="1"/>
</dbReference>
<evidence type="ECO:0000256" key="2">
    <source>
        <dbReference type="ARBA" id="ARBA00005752"/>
    </source>
</evidence>
<dbReference type="SUPFAM" id="SSF56235">
    <property type="entry name" value="N-terminal nucleophile aminohydrolases (Ntn hydrolases)"/>
    <property type="match status" value="1"/>
</dbReference>
<dbReference type="CDD" id="cd01991">
    <property type="entry name" value="Asn_synthase_B_C"/>
    <property type="match status" value="1"/>
</dbReference>
<evidence type="ECO:0000313" key="10">
    <source>
        <dbReference type="EMBL" id="RKR91078.1"/>
    </source>
</evidence>
<comment type="catalytic activity">
    <reaction evidence="8">
        <text>L-aspartate + L-glutamine + ATP + H2O = L-asparagine + L-glutamate + AMP + diphosphate + H(+)</text>
        <dbReference type="Rhea" id="RHEA:12228"/>
        <dbReference type="ChEBI" id="CHEBI:15377"/>
        <dbReference type="ChEBI" id="CHEBI:15378"/>
        <dbReference type="ChEBI" id="CHEBI:29985"/>
        <dbReference type="ChEBI" id="CHEBI:29991"/>
        <dbReference type="ChEBI" id="CHEBI:30616"/>
        <dbReference type="ChEBI" id="CHEBI:33019"/>
        <dbReference type="ChEBI" id="CHEBI:58048"/>
        <dbReference type="ChEBI" id="CHEBI:58359"/>
        <dbReference type="ChEBI" id="CHEBI:456215"/>
        <dbReference type="EC" id="6.3.5.4"/>
    </reaction>
</comment>
<dbReference type="Pfam" id="PF13537">
    <property type="entry name" value="GATase_7"/>
    <property type="match status" value="1"/>
</dbReference>
<keyword evidence="7" id="KW-0315">Glutamine amidotransferase</keyword>
<dbReference type="InterPro" id="IPR051786">
    <property type="entry name" value="ASN_synthetase/amidase"/>
</dbReference>
<dbReference type="InterPro" id="IPR006426">
    <property type="entry name" value="Asn_synth_AEB"/>
</dbReference>
<dbReference type="PANTHER" id="PTHR43284">
    <property type="entry name" value="ASPARAGINE SYNTHETASE (GLUTAMINE-HYDROLYZING)"/>
    <property type="match status" value="1"/>
</dbReference>
<dbReference type="InterPro" id="IPR014729">
    <property type="entry name" value="Rossmann-like_a/b/a_fold"/>
</dbReference>
<evidence type="ECO:0000256" key="5">
    <source>
        <dbReference type="ARBA" id="ARBA00022840"/>
    </source>
</evidence>
<keyword evidence="6" id="KW-0028">Amino-acid biosynthesis</keyword>
<evidence type="ECO:0000256" key="8">
    <source>
        <dbReference type="ARBA" id="ARBA00048741"/>
    </source>
</evidence>
<keyword evidence="6" id="KW-0061">Asparagine biosynthesis</keyword>
<dbReference type="InterPro" id="IPR001962">
    <property type="entry name" value="Asn_synthase"/>
</dbReference>
<dbReference type="InterPro" id="IPR033738">
    <property type="entry name" value="AsnB_N"/>
</dbReference>